<dbReference type="RefSeq" id="WP_425457055.1">
    <property type="nucleotide sequence ID" value="NZ_VFML01000001.1"/>
</dbReference>
<keyword evidence="3" id="KW-1185">Reference proteome</keyword>
<dbReference type="AlphaFoldDB" id="A0A542DIA8"/>
<sequence length="460" mass="47781">MRDSAAAGPATGSAGNRRAALGDLIAAGVALVLVGVAVAVGVYHNRPGSGVVIWAFAPPLYGGWLPHIGPGSVLAVLTAFAVIGYGPALAARLRWRPLLALGYLTALCWTFGLAMVDGWSRGFADRLTNQYEYLHEVPGIVDIPAMLSGFADRILAGRPDSWTTHVAGHPPGATLVFVWLDRLGLSGGVWAATACVLVGCLVAVAVPVTMAALGRADAARASLPFVVLFPGAIWVGVSADGLFAGVTATGLALLARACRGRTEGGRFTTVLAVAAGVVLGFGIFLSYGLLLLGLVALAVVVAGRSLRAPLLAILGAGVVVGVFAVAGFWWLDGYHLVVERYYQGIGAKRPYSYWVWANLACLVLVVGPAAVAGVRRLTGGLAARSSRRDAVLLVVAAALLAIGFADLSGLSKAEVERIWLPFAVWLLPATALLPRGTRRWWLAGQAALALVVNHLVLTIW</sequence>
<feature type="transmembrane region" description="Helical" evidence="1">
    <location>
        <begin position="417"/>
        <end position="433"/>
    </location>
</feature>
<evidence type="ECO:0000313" key="3">
    <source>
        <dbReference type="Proteomes" id="UP000320876"/>
    </source>
</evidence>
<proteinExistence type="predicted"/>
<feature type="transmembrane region" description="Helical" evidence="1">
    <location>
        <begin position="391"/>
        <end position="411"/>
    </location>
</feature>
<reference evidence="2 3" key="1">
    <citation type="submission" date="2019-06" db="EMBL/GenBank/DDBJ databases">
        <title>Sequencing the genomes of 1000 actinobacteria strains.</title>
        <authorList>
            <person name="Klenk H.-P."/>
        </authorList>
    </citation>
    <scope>NUCLEOTIDE SEQUENCE [LARGE SCALE GENOMIC DNA]</scope>
    <source>
        <strain evidence="2 3">DSM 45679</strain>
    </source>
</reference>
<organism evidence="2 3">
    <name type="scientific">Amycolatopsis cihanbeyliensis</name>
    <dbReference type="NCBI Taxonomy" id="1128664"/>
    <lineage>
        <taxon>Bacteria</taxon>
        <taxon>Bacillati</taxon>
        <taxon>Actinomycetota</taxon>
        <taxon>Actinomycetes</taxon>
        <taxon>Pseudonocardiales</taxon>
        <taxon>Pseudonocardiaceae</taxon>
        <taxon>Amycolatopsis</taxon>
    </lineage>
</organism>
<keyword evidence="1" id="KW-0812">Transmembrane</keyword>
<keyword evidence="1" id="KW-1133">Transmembrane helix</keyword>
<feature type="transmembrane region" description="Helical" evidence="1">
    <location>
        <begin position="225"/>
        <end position="255"/>
    </location>
</feature>
<feature type="transmembrane region" description="Helical" evidence="1">
    <location>
        <begin position="351"/>
        <end position="371"/>
    </location>
</feature>
<dbReference type="Proteomes" id="UP000320876">
    <property type="component" value="Unassembled WGS sequence"/>
</dbReference>
<comment type="caution">
    <text evidence="2">The sequence shown here is derived from an EMBL/GenBank/DDBJ whole genome shotgun (WGS) entry which is preliminary data.</text>
</comment>
<feature type="transmembrane region" description="Helical" evidence="1">
    <location>
        <begin position="98"/>
        <end position="116"/>
    </location>
</feature>
<evidence type="ECO:0000313" key="2">
    <source>
        <dbReference type="EMBL" id="TQJ02735.1"/>
    </source>
</evidence>
<gene>
    <name evidence="2" type="ORF">FB471_2477</name>
</gene>
<protein>
    <recommendedName>
        <fullName evidence="4">Integral membrane protein</fullName>
    </recommendedName>
</protein>
<feature type="transmembrane region" description="Helical" evidence="1">
    <location>
        <begin position="440"/>
        <end position="459"/>
    </location>
</feature>
<feature type="transmembrane region" description="Helical" evidence="1">
    <location>
        <begin position="21"/>
        <end position="44"/>
    </location>
</feature>
<name>A0A542DIA8_AMYCI</name>
<dbReference type="EMBL" id="VFML01000001">
    <property type="protein sequence ID" value="TQJ02735.1"/>
    <property type="molecule type" value="Genomic_DNA"/>
</dbReference>
<feature type="transmembrane region" description="Helical" evidence="1">
    <location>
        <begin position="189"/>
        <end position="213"/>
    </location>
</feature>
<feature type="transmembrane region" description="Helical" evidence="1">
    <location>
        <begin position="270"/>
        <end position="303"/>
    </location>
</feature>
<feature type="transmembrane region" description="Helical" evidence="1">
    <location>
        <begin position="310"/>
        <end position="331"/>
    </location>
</feature>
<keyword evidence="1" id="KW-0472">Membrane</keyword>
<evidence type="ECO:0008006" key="4">
    <source>
        <dbReference type="Google" id="ProtNLM"/>
    </source>
</evidence>
<feature type="transmembrane region" description="Helical" evidence="1">
    <location>
        <begin position="64"/>
        <end position="86"/>
    </location>
</feature>
<accession>A0A542DIA8</accession>
<evidence type="ECO:0000256" key="1">
    <source>
        <dbReference type="SAM" id="Phobius"/>
    </source>
</evidence>